<dbReference type="Proteomes" id="UP000248330">
    <property type="component" value="Unassembled WGS sequence"/>
</dbReference>
<dbReference type="InterPro" id="IPR036390">
    <property type="entry name" value="WH_DNA-bd_sf"/>
</dbReference>
<dbReference type="AlphaFoldDB" id="A0A318E7L6"/>
<dbReference type="GO" id="GO:0003700">
    <property type="term" value="F:DNA-binding transcription factor activity"/>
    <property type="evidence" value="ECO:0007669"/>
    <property type="project" value="InterPro"/>
</dbReference>
<evidence type="ECO:0000256" key="1">
    <source>
        <dbReference type="ARBA" id="ARBA00009437"/>
    </source>
</evidence>
<accession>A0A318E7L6</accession>
<name>A0A318E7L6_9GAMM</name>
<dbReference type="GO" id="GO:0043565">
    <property type="term" value="F:sequence-specific DNA binding"/>
    <property type="evidence" value="ECO:0007669"/>
    <property type="project" value="TreeGrafter"/>
</dbReference>
<dbReference type="Gene3D" id="1.10.10.10">
    <property type="entry name" value="Winged helix-like DNA-binding domain superfamily/Winged helix DNA-binding domain"/>
    <property type="match status" value="1"/>
</dbReference>
<evidence type="ECO:0000256" key="4">
    <source>
        <dbReference type="ARBA" id="ARBA00023163"/>
    </source>
</evidence>
<evidence type="ECO:0000259" key="5">
    <source>
        <dbReference type="PROSITE" id="PS50931"/>
    </source>
</evidence>
<evidence type="ECO:0000313" key="7">
    <source>
        <dbReference type="Proteomes" id="UP000248330"/>
    </source>
</evidence>
<gene>
    <name evidence="6" type="ORF">C8D93_11296</name>
</gene>
<keyword evidence="4" id="KW-0804">Transcription</keyword>
<comment type="caution">
    <text evidence="6">The sequence shown here is derived from an EMBL/GenBank/DDBJ whole genome shotgun (WGS) entry which is preliminary data.</text>
</comment>
<dbReference type="PANTHER" id="PTHR30537:SF35">
    <property type="entry name" value="TRANSCRIPTIONAL REGULATORY PROTEIN"/>
    <property type="match status" value="1"/>
</dbReference>
<dbReference type="InterPro" id="IPR058163">
    <property type="entry name" value="LysR-type_TF_proteobact-type"/>
</dbReference>
<dbReference type="PROSITE" id="PS50931">
    <property type="entry name" value="HTH_LYSR"/>
    <property type="match status" value="1"/>
</dbReference>
<sequence length="315" mass="34570">MDDLNHVLTFARVAQAGSFAAAAERLGIAPSVASKHVAKLERALGARLLQRSTRKLSLTEAGRAYYEHCARIVEELEQSRAAVASLQAEPGGRLRVTCINSFAGWVIAPMLPAFFERYPKIALEIVTSDRMIDLAEEGFDLALRITGSPQPNLVARRITEVRFLVVGTPEYFARHGMPETPSDLARHNCLGFPLSVAEHVWRFTRGGEQVAVNVGGSLDINNVDALRYNALAGVGVALLPSFAVGKYLRDGRLVAPLPDWRGFNESTLYAAYLPNRYGSPKLRAFVDFLVETIGDPPYWDTLDLPANAPVAARRR</sequence>
<evidence type="ECO:0000313" key="6">
    <source>
        <dbReference type="EMBL" id="PXV64646.1"/>
    </source>
</evidence>
<dbReference type="InterPro" id="IPR005119">
    <property type="entry name" value="LysR_subst-bd"/>
</dbReference>
<protein>
    <submittedName>
        <fullName evidence="6">LysR family transcriptional regulator</fullName>
    </submittedName>
</protein>
<dbReference type="FunFam" id="3.40.190.290:FF:000001">
    <property type="entry name" value="Transcriptional regulator, LysR family"/>
    <property type="match status" value="1"/>
</dbReference>
<dbReference type="SUPFAM" id="SSF53850">
    <property type="entry name" value="Periplasmic binding protein-like II"/>
    <property type="match status" value="1"/>
</dbReference>
<reference evidence="6 7" key="1">
    <citation type="submission" date="2018-04" db="EMBL/GenBank/DDBJ databases">
        <title>Genomic Encyclopedia of Type Strains, Phase IV (KMG-IV): sequencing the most valuable type-strain genomes for metagenomic binning, comparative biology and taxonomic classification.</title>
        <authorList>
            <person name="Goeker M."/>
        </authorList>
    </citation>
    <scope>NUCLEOTIDE SEQUENCE [LARGE SCALE GENOMIC DNA]</scope>
    <source>
        <strain evidence="6 7">DSM 104150</strain>
    </source>
</reference>
<keyword evidence="2" id="KW-0805">Transcription regulation</keyword>
<organism evidence="6 7">
    <name type="scientific">Sinimarinibacterium flocculans</name>
    <dbReference type="NCBI Taxonomy" id="985250"/>
    <lineage>
        <taxon>Bacteria</taxon>
        <taxon>Pseudomonadati</taxon>
        <taxon>Pseudomonadota</taxon>
        <taxon>Gammaproteobacteria</taxon>
        <taxon>Nevskiales</taxon>
        <taxon>Nevskiaceae</taxon>
        <taxon>Sinimarinibacterium</taxon>
    </lineage>
</organism>
<proteinExistence type="inferred from homology"/>
<dbReference type="GO" id="GO:0006351">
    <property type="term" value="P:DNA-templated transcription"/>
    <property type="evidence" value="ECO:0007669"/>
    <property type="project" value="TreeGrafter"/>
</dbReference>
<dbReference type="InterPro" id="IPR000847">
    <property type="entry name" value="LysR_HTH_N"/>
</dbReference>
<feature type="domain" description="HTH lysR-type" evidence="5">
    <location>
        <begin position="1"/>
        <end position="59"/>
    </location>
</feature>
<dbReference type="Pfam" id="PF03466">
    <property type="entry name" value="LysR_substrate"/>
    <property type="match status" value="1"/>
</dbReference>
<dbReference type="RefSeq" id="WP_110266645.1">
    <property type="nucleotide sequence ID" value="NZ_CAWNXA010000012.1"/>
</dbReference>
<dbReference type="Gene3D" id="3.40.190.290">
    <property type="match status" value="1"/>
</dbReference>
<dbReference type="PANTHER" id="PTHR30537">
    <property type="entry name" value="HTH-TYPE TRANSCRIPTIONAL REGULATOR"/>
    <property type="match status" value="1"/>
</dbReference>
<dbReference type="OrthoDB" id="8885940at2"/>
<dbReference type="EMBL" id="QICN01000012">
    <property type="protein sequence ID" value="PXV64646.1"/>
    <property type="molecule type" value="Genomic_DNA"/>
</dbReference>
<dbReference type="Pfam" id="PF00126">
    <property type="entry name" value="HTH_1"/>
    <property type="match status" value="1"/>
</dbReference>
<dbReference type="FunFam" id="1.10.10.10:FF:000001">
    <property type="entry name" value="LysR family transcriptional regulator"/>
    <property type="match status" value="1"/>
</dbReference>
<evidence type="ECO:0000256" key="2">
    <source>
        <dbReference type="ARBA" id="ARBA00023015"/>
    </source>
</evidence>
<dbReference type="CDD" id="cd08422">
    <property type="entry name" value="PBP2_CrgA_like"/>
    <property type="match status" value="1"/>
</dbReference>
<comment type="similarity">
    <text evidence="1">Belongs to the LysR transcriptional regulatory family.</text>
</comment>
<dbReference type="SUPFAM" id="SSF46785">
    <property type="entry name" value="Winged helix' DNA-binding domain"/>
    <property type="match status" value="1"/>
</dbReference>
<keyword evidence="3" id="KW-0238">DNA-binding</keyword>
<evidence type="ECO:0000256" key="3">
    <source>
        <dbReference type="ARBA" id="ARBA00023125"/>
    </source>
</evidence>
<keyword evidence="7" id="KW-1185">Reference proteome</keyword>
<dbReference type="InterPro" id="IPR036388">
    <property type="entry name" value="WH-like_DNA-bd_sf"/>
</dbReference>